<protein>
    <recommendedName>
        <fullName evidence="2">1-phosphatidylinositol-3-phosphate 5-kinase</fullName>
        <ecNumber evidence="2">2.7.1.150</ecNumber>
    </recommendedName>
    <alternativeName>
        <fullName evidence="10">Type III PIP kinase</fullName>
    </alternativeName>
</protein>
<feature type="compositionally biased region" description="Polar residues" evidence="13">
    <location>
        <begin position="123"/>
        <end position="140"/>
    </location>
</feature>
<dbReference type="SUPFAM" id="SSF56104">
    <property type="entry name" value="SAICAR synthase-like"/>
    <property type="match status" value="1"/>
</dbReference>
<evidence type="ECO:0000256" key="7">
    <source>
        <dbReference type="ARBA" id="ARBA00022777"/>
    </source>
</evidence>
<keyword evidence="9 12" id="KW-0067">ATP-binding</keyword>
<organism evidence="16 17">
    <name type="scientific">Lachancea nothofagi CBS 11611</name>
    <dbReference type="NCBI Taxonomy" id="1266666"/>
    <lineage>
        <taxon>Eukaryota</taxon>
        <taxon>Fungi</taxon>
        <taxon>Dikarya</taxon>
        <taxon>Ascomycota</taxon>
        <taxon>Saccharomycotina</taxon>
        <taxon>Saccharomycetes</taxon>
        <taxon>Saccharomycetales</taxon>
        <taxon>Saccharomycetaceae</taxon>
        <taxon>Lachancea</taxon>
    </lineage>
</organism>
<evidence type="ECO:0000256" key="10">
    <source>
        <dbReference type="ARBA" id="ARBA00075294"/>
    </source>
</evidence>
<proteinExistence type="predicted"/>
<dbReference type="EC" id="2.7.1.150" evidence="2"/>
<keyword evidence="7 12" id="KW-0418">Kinase</keyword>
<dbReference type="InterPro" id="IPR013083">
    <property type="entry name" value="Znf_RING/FYVE/PHD"/>
</dbReference>
<evidence type="ECO:0000256" key="8">
    <source>
        <dbReference type="ARBA" id="ARBA00022833"/>
    </source>
</evidence>
<feature type="region of interest" description="Disordered" evidence="13">
    <location>
        <begin position="1774"/>
        <end position="1813"/>
    </location>
</feature>
<evidence type="ECO:0000256" key="3">
    <source>
        <dbReference type="ARBA" id="ARBA00022679"/>
    </source>
</evidence>
<dbReference type="InterPro" id="IPR002498">
    <property type="entry name" value="PInositol-4-P-4/5-kinase_core"/>
</dbReference>
<dbReference type="Pfam" id="PF00118">
    <property type="entry name" value="Cpn60_TCP1"/>
    <property type="match status" value="1"/>
</dbReference>
<gene>
    <name evidence="16" type="ORF">LANO_0G14928G</name>
</gene>
<feature type="region of interest" description="Disordered" evidence="13">
    <location>
        <begin position="1524"/>
        <end position="1544"/>
    </location>
</feature>
<evidence type="ECO:0000256" key="2">
    <source>
        <dbReference type="ARBA" id="ARBA00012009"/>
    </source>
</evidence>
<dbReference type="SMART" id="SM00064">
    <property type="entry name" value="FYVE"/>
    <property type="match status" value="1"/>
</dbReference>
<evidence type="ECO:0000313" key="16">
    <source>
        <dbReference type="EMBL" id="SCV04946.1"/>
    </source>
</evidence>
<dbReference type="InterPro" id="IPR011011">
    <property type="entry name" value="Znf_FYVE_PHD"/>
</dbReference>
<feature type="compositionally biased region" description="Acidic residues" evidence="13">
    <location>
        <begin position="297"/>
        <end position="307"/>
    </location>
</feature>
<dbReference type="PROSITE" id="PS50178">
    <property type="entry name" value="ZF_FYVE"/>
    <property type="match status" value="1"/>
</dbReference>
<dbReference type="SMART" id="SM00330">
    <property type="entry name" value="PIPKc"/>
    <property type="match status" value="1"/>
</dbReference>
<dbReference type="Pfam" id="PF01504">
    <property type="entry name" value="PIP5K"/>
    <property type="match status" value="1"/>
</dbReference>
<feature type="compositionally biased region" description="Low complexity" evidence="13">
    <location>
        <begin position="7"/>
        <end position="19"/>
    </location>
</feature>
<feature type="region of interest" description="Disordered" evidence="13">
    <location>
        <begin position="1659"/>
        <end position="1707"/>
    </location>
</feature>
<comment type="catalytic activity">
    <reaction evidence="1">
        <text>a 1,2-diacyl-sn-glycero-3-phospho-(1D-myo-inositol-3-phosphate) + ATP = a 1,2-diacyl-sn-glycero-3-phospho-(1D-myo-inositol-3,5-bisphosphate) + ADP + H(+)</text>
        <dbReference type="Rhea" id="RHEA:13609"/>
        <dbReference type="ChEBI" id="CHEBI:15378"/>
        <dbReference type="ChEBI" id="CHEBI:30616"/>
        <dbReference type="ChEBI" id="CHEBI:57923"/>
        <dbReference type="ChEBI" id="CHEBI:58088"/>
        <dbReference type="ChEBI" id="CHEBI:456216"/>
        <dbReference type="EC" id="2.7.1.150"/>
    </reaction>
</comment>
<dbReference type="GO" id="GO:0000329">
    <property type="term" value="C:fungal-type vacuole membrane"/>
    <property type="evidence" value="ECO:0007669"/>
    <property type="project" value="TreeGrafter"/>
</dbReference>
<dbReference type="GO" id="GO:0010008">
    <property type="term" value="C:endosome membrane"/>
    <property type="evidence" value="ECO:0007669"/>
    <property type="project" value="TreeGrafter"/>
</dbReference>
<dbReference type="PROSITE" id="PS51455">
    <property type="entry name" value="PIPK"/>
    <property type="match status" value="1"/>
</dbReference>
<feature type="compositionally biased region" description="Polar residues" evidence="13">
    <location>
        <begin position="1526"/>
        <end position="1536"/>
    </location>
</feature>
<feature type="compositionally biased region" description="Basic and acidic residues" evidence="13">
    <location>
        <begin position="1800"/>
        <end position="1813"/>
    </location>
</feature>
<keyword evidence="6 11" id="KW-0863">Zinc-finger</keyword>
<dbReference type="InterPro" id="IPR027409">
    <property type="entry name" value="GroEL-like_apical_dom_sf"/>
</dbReference>
<evidence type="ECO:0000256" key="5">
    <source>
        <dbReference type="ARBA" id="ARBA00022741"/>
    </source>
</evidence>
<accession>A0A1G4KK63</accession>
<evidence type="ECO:0000256" key="9">
    <source>
        <dbReference type="ARBA" id="ARBA00022840"/>
    </source>
</evidence>
<feature type="region of interest" description="Disordered" evidence="13">
    <location>
        <begin position="1415"/>
        <end position="1458"/>
    </location>
</feature>
<dbReference type="Gene3D" id="3.30.800.10">
    <property type="entry name" value="Phosphatidylinositol Phosphate Kinase II Beta"/>
    <property type="match status" value="1"/>
</dbReference>
<dbReference type="GO" id="GO:0008270">
    <property type="term" value="F:zinc ion binding"/>
    <property type="evidence" value="ECO:0007669"/>
    <property type="project" value="UniProtKB-KW"/>
</dbReference>
<dbReference type="FunFam" id="3.30.800.10:FF:000005">
    <property type="entry name" value="1-phosphatidylinositol-3-phosphate 5-kinase (Fab1)"/>
    <property type="match status" value="1"/>
</dbReference>
<dbReference type="Proteomes" id="UP000189911">
    <property type="component" value="Chromosome G"/>
</dbReference>
<feature type="region of interest" description="Disordered" evidence="13">
    <location>
        <begin position="123"/>
        <end position="144"/>
    </location>
</feature>
<feature type="compositionally biased region" description="Basic and acidic residues" evidence="13">
    <location>
        <begin position="1833"/>
        <end position="1855"/>
    </location>
</feature>
<evidence type="ECO:0000256" key="6">
    <source>
        <dbReference type="ARBA" id="ARBA00022771"/>
    </source>
</evidence>
<evidence type="ECO:0000256" key="11">
    <source>
        <dbReference type="PROSITE-ProRule" id="PRU00091"/>
    </source>
</evidence>
<feature type="compositionally biased region" description="Polar residues" evidence="13">
    <location>
        <begin position="1774"/>
        <end position="1787"/>
    </location>
</feature>
<feature type="region of interest" description="Disordered" evidence="13">
    <location>
        <begin position="1"/>
        <end position="33"/>
    </location>
</feature>
<keyword evidence="5 12" id="KW-0547">Nucleotide-binding</keyword>
<evidence type="ECO:0000256" key="1">
    <source>
        <dbReference type="ARBA" id="ARBA00000768"/>
    </source>
</evidence>
<evidence type="ECO:0000313" key="17">
    <source>
        <dbReference type="Proteomes" id="UP000189911"/>
    </source>
</evidence>
<evidence type="ECO:0000256" key="13">
    <source>
        <dbReference type="SAM" id="MobiDB-lite"/>
    </source>
</evidence>
<feature type="region of interest" description="Disordered" evidence="13">
    <location>
        <begin position="295"/>
        <end position="325"/>
    </location>
</feature>
<sequence>MSYTEMSSKAKGSISSLSSTNRPVASETPDFFSQKSLVSKTTTDLDTNPVLSDISLPATLENSKEDEIERHVTVGLPYNHPNKSQFHASSAKPKLSPLQTIDVPMSYNDGASKGFGKETSIESAYSSPETPHSDLEQNTFIPRPYPVPLESSARTKRSSIYHAKATAAIPMRGFSHASKSMHFEIDDKTSVKSISSSLTASFSKSFLFGFYNNYKNGDKPPKSILSKEYWMKDESAKDCFACAKPFTTFRRKHHCRICGQIFCGNCSFLIDGGKYQHAGKMRVCRNCHTHFDSLNDSSDESSIEDCEQSVQEESPGNSPEKRLPNSDMFLLKDDEVQSILTNGEGANMFCSTPPPPPRMAIPATRQGGSLEISVPSITSLKSVENSSRHMPSMRDRYTLRDVDMMQPYNKSESGATFRTSRQHAQGLHGNFPHISNLKHSISNYISNNPTTDIHQKTPHSSNSVIANLSNNDFKFEFNYGLKNFQDFLSTSGTTPSYLDRRQSKRTESSPVLATYQEGVQADSESKYSDEGSEDERSMSLYAALNDSHQDANFMRPMRNSKKSLQRAQASLQRMRSRRKSKSRAHLNPNISRKQFEFLNHSSPDLNTTVNEEQSDRTIESTTSLARLKPRSDASSTRDMKRIISTASVLRLKSKENKNELNDVSQLHMDALLRQVLNDQNVDNVGGWIDIFKPILQALQSIQLDARNLNGLDFKQHYVKIKRIDGASITDSKFVNGVIYSKNVPLKTMPRLLKTPRILLIMFPLEYQKNENQFMSIDSVLAQEREYLKKLVLRLTSLNPDLILIGANVSGYALELLNKAGITVQFNMKPQVIERISKLTESSIAITVDKLATNMKLGTCSSFEIRTFCFGNIVKAYTFLEGCKASMGGTILLRGSRSDVLRKIKDITEFMVYSVFSLKSESSFFSDNLLQLSVGYYKRIADERNVSLAPGYFTDFIDKFHQRILSVSPTVEFPIPFLLEKARELEIQLIRKEKEGETLLKTTVDQSYSINKKIQDLGLEPALTSQDLKNLVKFVHDKEVEDLKSRFKWRSRQWELSYALSKNMLGTGSHQTINVLYSMISKKTATPCIGPQMVSIDFFWDTDISIGQFIENIVATASHPCGYDCGSPLLDHYRSYVHGTGKVDVLIEQFQSRLPSLRNILLTWSYCKACNSSTPILQMSEKTWNYSFGKYLELIFWSRNEAIKTIGNCCHDFTKDHVKYFGLNDLMVRMEYSDIEVHELITPRSKITWKPDIDIKLKVELYYQILEKINNFYASVNDRLLRIKLDSMSTERVSAGEGKIRDLKSKASEEKENLTQLTESIYRNTPGDQHLPLNGIIRSLHNNAAGWDFEFIEFEKTFLPSEKDVARITAVQLKKLFTDAVRNEEEHRARAGTTLDTFHDYGSSLAMDQHLPISCMDSSLPKESDLSSTRKGSNAENTKEHKDLNTEEQYHNSRPPMIHHRTAPTLKKASLHGALSLTKDDISVDCIDSVDNLSLPSFQQASAFRRTSSMELSDRGTKAPLCLRSHSIGSNRSNSTLHTKDQSPGGKVGQLANFFDQIHFDALSKEFELQREFERLQLNKNKYKAVRVEPSKPIVEIYKNVKDAVDGPLHTENQKHNPHFADFGHQWNEAGRCTSDVPSTSNALGNKLEHSIHQWGEQILRNDDEAEGERNTWVSAESEKNRSGEMGSPPITSHSKDHENSASQPERSSLMKTLANFWADRSATLWKSLDYPTSSTEHIFVDSSVIIREDEPCSLIAFCLSSTDYLQKINSSFSLSRTNGSDSKSQALHNEVSDAATLTSTEKENNDDNKSGHETYAKTDFMLDNKSSPLQHTARSEYNKDVHSENTDNKTADKAGKSNLELVMTKKTAMHLRYQFQDNNSIMSCKIFFAEQFDAFRKTCGCEDNFIQSLSRCIKWDSSGGKSGSAFLKTLDNRFVIKELSHTELDSFIKFAPSYFEYMAQAMFHDLPTALAKVFGFYQIQTKNSESGKSFKMDVLIMENLFYNKKTSRIFDLKGSMRNRHVKQTGKENEVLLDENMVEYIYESPIFVREYDKKLLRASLWNDTLFLAKMNVMDYSLVVGVDSNDHTLTVGIIDFIRTFTWDKKLESWVKERGFVGGSTKEPTVVTPRQYKNRFRVAMERYILMVPDPWFQESHN</sequence>
<dbReference type="InterPro" id="IPR044769">
    <property type="entry name" value="PIKfyve_PIPKc"/>
</dbReference>
<keyword evidence="3 12" id="KW-0808">Transferase</keyword>
<dbReference type="InterPro" id="IPR027483">
    <property type="entry name" value="PInositol-4-P-4/5-kinase_C_sf"/>
</dbReference>
<feature type="compositionally biased region" description="Basic and acidic residues" evidence="13">
    <location>
        <begin position="523"/>
        <end position="536"/>
    </location>
</feature>
<evidence type="ECO:0000259" key="14">
    <source>
        <dbReference type="PROSITE" id="PS50178"/>
    </source>
</evidence>
<keyword evidence="8" id="KW-0862">Zinc</keyword>
<feature type="compositionally biased region" description="Basic residues" evidence="13">
    <location>
        <begin position="574"/>
        <end position="584"/>
    </location>
</feature>
<dbReference type="Gene3D" id="3.30.810.10">
    <property type="entry name" value="2-Layer Sandwich"/>
    <property type="match status" value="1"/>
</dbReference>
<dbReference type="InterPro" id="IPR000306">
    <property type="entry name" value="Znf_FYVE"/>
</dbReference>
<dbReference type="FunFam" id="3.30.40.10:FF:000283">
    <property type="entry name" value="1-phosphatidylinositol-3-phosphate 5-kinase (Fab1)"/>
    <property type="match status" value="1"/>
</dbReference>
<dbReference type="GO" id="GO:0032266">
    <property type="term" value="F:phosphatidylinositol-3-phosphate binding"/>
    <property type="evidence" value="ECO:0007669"/>
    <property type="project" value="UniProtKB-ARBA"/>
</dbReference>
<feature type="compositionally biased region" description="Polar residues" evidence="13">
    <location>
        <begin position="1425"/>
        <end position="1435"/>
    </location>
</feature>
<name>A0A1G4KK63_9SACH</name>
<dbReference type="SUPFAM" id="SSF57903">
    <property type="entry name" value="FYVE/PHD zinc finger"/>
    <property type="match status" value="1"/>
</dbReference>
<dbReference type="PANTHER" id="PTHR45748">
    <property type="entry name" value="1-PHOSPHATIDYLINOSITOL 3-PHOSPHATE 5-KINASE-RELATED"/>
    <property type="match status" value="1"/>
</dbReference>
<feature type="compositionally biased region" description="Basic and acidic residues" evidence="13">
    <location>
        <begin position="498"/>
        <end position="507"/>
    </location>
</feature>
<dbReference type="InterPro" id="IPR017455">
    <property type="entry name" value="Znf_FYVE-rel"/>
</dbReference>
<dbReference type="CDD" id="cd17300">
    <property type="entry name" value="PIPKc_PIKfyve"/>
    <property type="match status" value="1"/>
</dbReference>
<feature type="domain" description="FYVE-type" evidence="14">
    <location>
        <begin position="233"/>
        <end position="292"/>
    </location>
</feature>
<dbReference type="GO" id="GO:0000285">
    <property type="term" value="F:1-phosphatidylinositol-3-phosphate 5-kinase activity"/>
    <property type="evidence" value="ECO:0007669"/>
    <property type="project" value="UniProtKB-EC"/>
</dbReference>
<dbReference type="InterPro" id="IPR002423">
    <property type="entry name" value="Cpn60/GroEL/TCP-1"/>
</dbReference>
<evidence type="ECO:0000259" key="15">
    <source>
        <dbReference type="PROSITE" id="PS51455"/>
    </source>
</evidence>
<dbReference type="GO" id="GO:0046854">
    <property type="term" value="P:phosphatidylinositol phosphate biosynthetic process"/>
    <property type="evidence" value="ECO:0007669"/>
    <property type="project" value="TreeGrafter"/>
</dbReference>
<dbReference type="OrthoDB" id="158357at2759"/>
<dbReference type="Gene3D" id="3.50.7.10">
    <property type="entry name" value="GroEL"/>
    <property type="match status" value="1"/>
</dbReference>
<reference evidence="17" key="1">
    <citation type="submission" date="2016-03" db="EMBL/GenBank/DDBJ databases">
        <authorList>
            <person name="Devillers Hugo."/>
        </authorList>
    </citation>
    <scope>NUCLEOTIDE SEQUENCE [LARGE SCALE GENOMIC DNA]</scope>
</reference>
<dbReference type="CDD" id="cd03334">
    <property type="entry name" value="Fab1_TCP"/>
    <property type="match status" value="1"/>
</dbReference>
<keyword evidence="4" id="KW-0479">Metal-binding</keyword>
<feature type="region of interest" description="Disordered" evidence="13">
    <location>
        <begin position="492"/>
        <end position="536"/>
    </location>
</feature>
<dbReference type="EMBL" id="LT598453">
    <property type="protein sequence ID" value="SCV04946.1"/>
    <property type="molecule type" value="Genomic_DNA"/>
</dbReference>
<dbReference type="FunFam" id="3.50.7.10:FF:000007">
    <property type="entry name" value="1-phosphatidylinositol 3-phosphate 5-kinase isoform X1"/>
    <property type="match status" value="1"/>
</dbReference>
<feature type="region of interest" description="Disordered" evidence="13">
    <location>
        <begin position="560"/>
        <end position="589"/>
    </location>
</feature>
<feature type="region of interest" description="Disordered" evidence="13">
    <location>
        <begin position="1831"/>
        <end position="1855"/>
    </location>
</feature>
<dbReference type="Pfam" id="PF01363">
    <property type="entry name" value="FYVE"/>
    <property type="match status" value="1"/>
</dbReference>
<evidence type="ECO:0000256" key="12">
    <source>
        <dbReference type="PROSITE-ProRule" id="PRU00781"/>
    </source>
</evidence>
<dbReference type="FunFam" id="3.30.810.10:FF:000001">
    <property type="entry name" value="1-phosphatidylinositol 3-phosphate 5-kinase FAB1"/>
    <property type="match status" value="1"/>
</dbReference>
<keyword evidence="17" id="KW-1185">Reference proteome</keyword>
<dbReference type="PANTHER" id="PTHR45748:SF7">
    <property type="entry name" value="1-PHOSPHATIDYLINOSITOL 3-PHOSPHATE 5-KINASE-RELATED"/>
    <property type="match status" value="1"/>
</dbReference>
<feature type="domain" description="PIPK" evidence="15">
    <location>
        <begin position="1817"/>
        <end position="2141"/>
    </location>
</feature>
<feature type="compositionally biased region" description="Basic and acidic residues" evidence="13">
    <location>
        <begin position="1436"/>
        <end position="1450"/>
    </location>
</feature>
<dbReference type="Gene3D" id="3.30.40.10">
    <property type="entry name" value="Zinc/RING finger domain, C3HC4 (zinc finger)"/>
    <property type="match status" value="1"/>
</dbReference>
<evidence type="ECO:0000256" key="4">
    <source>
        <dbReference type="ARBA" id="ARBA00022723"/>
    </source>
</evidence>
<dbReference type="SUPFAM" id="SSF52029">
    <property type="entry name" value="GroEL apical domain-like"/>
    <property type="match status" value="1"/>
</dbReference>
<dbReference type="InterPro" id="IPR027484">
    <property type="entry name" value="PInositol-4-P-5-kinase_N"/>
</dbReference>
<dbReference type="GO" id="GO:0005524">
    <property type="term" value="F:ATP binding"/>
    <property type="evidence" value="ECO:0007669"/>
    <property type="project" value="UniProtKB-UniRule"/>
</dbReference>